<sequence>MEKIVKIEIITRQNKFELLKEALNKINVSGMTVTQVLGYGNQKGRTEVYRGTEYSVDLLPKIKVEVVVPESLIEPIVSETTKVCNTGHIGDGKIFIYPIDRVIRIRTQEEAGNAI</sequence>
<keyword evidence="4" id="KW-1185">Reference proteome</keyword>
<keyword evidence="1" id="KW-0597">Phosphoprotein</keyword>
<evidence type="ECO:0000256" key="2">
    <source>
        <dbReference type="RuleBase" id="RU003936"/>
    </source>
</evidence>
<reference evidence="3 4" key="1">
    <citation type="submission" date="2019-03" db="EMBL/GenBank/DDBJ databases">
        <title>Genomic Encyclopedia of Type Strains, Phase IV (KMG-IV): sequencing the most valuable type-strain genomes for metagenomic binning, comparative biology and taxonomic classification.</title>
        <authorList>
            <person name="Goeker M."/>
        </authorList>
    </citation>
    <scope>NUCLEOTIDE SEQUENCE [LARGE SCALE GENOMIC DNA]</scope>
    <source>
        <strain evidence="3 4">DSM 100013</strain>
    </source>
</reference>
<dbReference type="OrthoDB" id="9802729at2"/>
<name>A0A4R2TMG9_9FIRM</name>
<dbReference type="InterPro" id="IPR015867">
    <property type="entry name" value="N-reg_PII/ATP_PRibTrfase_C"/>
</dbReference>
<protein>
    <submittedName>
        <fullName evidence="3">Nitrogen regulatory protein P-II family</fullName>
    </submittedName>
</protein>
<dbReference type="PROSITE" id="PS00638">
    <property type="entry name" value="PII_GLNB_CTER"/>
    <property type="match status" value="1"/>
</dbReference>
<evidence type="ECO:0000313" key="3">
    <source>
        <dbReference type="EMBL" id="TCQ04671.1"/>
    </source>
</evidence>
<dbReference type="InterPro" id="IPR002187">
    <property type="entry name" value="N-reg_PII"/>
</dbReference>
<dbReference type="PRINTS" id="PR00340">
    <property type="entry name" value="PIIGLNB"/>
</dbReference>
<dbReference type="PROSITE" id="PS51343">
    <property type="entry name" value="PII_GLNB_DOM"/>
    <property type="match status" value="1"/>
</dbReference>
<proteinExistence type="inferred from homology"/>
<dbReference type="GO" id="GO:0005829">
    <property type="term" value="C:cytosol"/>
    <property type="evidence" value="ECO:0007669"/>
    <property type="project" value="TreeGrafter"/>
</dbReference>
<dbReference type="Gene3D" id="3.30.70.120">
    <property type="match status" value="1"/>
</dbReference>
<dbReference type="InterPro" id="IPR011322">
    <property type="entry name" value="N-reg_PII-like_a/b"/>
</dbReference>
<evidence type="ECO:0000256" key="1">
    <source>
        <dbReference type="PIRSR" id="PIRSR602187-50"/>
    </source>
</evidence>
<dbReference type="PANTHER" id="PTHR30115:SF11">
    <property type="entry name" value="NITROGEN REGULATORY PROTEIN P-II HOMOLOG"/>
    <property type="match status" value="1"/>
</dbReference>
<accession>A0A4R2TMG9</accession>
<gene>
    <name evidence="3" type="ORF">EDD79_100675</name>
</gene>
<dbReference type="Pfam" id="PF00543">
    <property type="entry name" value="P-II"/>
    <property type="match status" value="1"/>
</dbReference>
<dbReference type="GO" id="GO:0030234">
    <property type="term" value="F:enzyme regulator activity"/>
    <property type="evidence" value="ECO:0007669"/>
    <property type="project" value="InterPro"/>
</dbReference>
<dbReference type="SMART" id="SM00938">
    <property type="entry name" value="P-II"/>
    <property type="match status" value="1"/>
</dbReference>
<dbReference type="EMBL" id="SLYC01000006">
    <property type="protein sequence ID" value="TCQ04671.1"/>
    <property type="molecule type" value="Genomic_DNA"/>
</dbReference>
<dbReference type="PANTHER" id="PTHR30115">
    <property type="entry name" value="NITROGEN REGULATORY PROTEIN P-II"/>
    <property type="match status" value="1"/>
</dbReference>
<dbReference type="SUPFAM" id="SSF54913">
    <property type="entry name" value="GlnB-like"/>
    <property type="match status" value="1"/>
</dbReference>
<dbReference type="Proteomes" id="UP000295504">
    <property type="component" value="Unassembled WGS sequence"/>
</dbReference>
<dbReference type="RefSeq" id="WP_132847804.1">
    <property type="nucleotide sequence ID" value="NZ_CP058648.1"/>
</dbReference>
<feature type="modified residue" description="O-UMP-tyrosine" evidence="1">
    <location>
        <position position="54"/>
    </location>
</feature>
<comment type="caution">
    <text evidence="3">The sequence shown here is derived from an EMBL/GenBank/DDBJ whole genome shotgun (WGS) entry which is preliminary data.</text>
</comment>
<evidence type="ECO:0000313" key="4">
    <source>
        <dbReference type="Proteomes" id="UP000295504"/>
    </source>
</evidence>
<dbReference type="InterPro" id="IPR017918">
    <property type="entry name" value="N-reg_PII_CS"/>
</dbReference>
<dbReference type="AlphaFoldDB" id="A0A4R2TMG9"/>
<comment type="similarity">
    <text evidence="2">Belongs to the P(II) protein family.</text>
</comment>
<organism evidence="3 4">
    <name type="scientific">Serpentinicella alkaliphila</name>
    <dbReference type="NCBI Taxonomy" id="1734049"/>
    <lineage>
        <taxon>Bacteria</taxon>
        <taxon>Bacillati</taxon>
        <taxon>Bacillota</taxon>
        <taxon>Clostridia</taxon>
        <taxon>Peptostreptococcales</taxon>
        <taxon>Natronincolaceae</taxon>
        <taxon>Serpentinicella</taxon>
    </lineage>
</organism>
<dbReference type="GO" id="GO:0006808">
    <property type="term" value="P:regulation of nitrogen utilization"/>
    <property type="evidence" value="ECO:0007669"/>
    <property type="project" value="InterPro"/>
</dbReference>
<dbReference type="GO" id="GO:0005524">
    <property type="term" value="F:ATP binding"/>
    <property type="evidence" value="ECO:0007669"/>
    <property type="project" value="TreeGrafter"/>
</dbReference>